<dbReference type="InterPro" id="IPR004843">
    <property type="entry name" value="Calcineurin-like_PHP"/>
</dbReference>
<dbReference type="InterPro" id="IPR029052">
    <property type="entry name" value="Metallo-depent_PP-like"/>
</dbReference>
<dbReference type="Pfam" id="PF02872">
    <property type="entry name" value="5_nucleotid_C"/>
    <property type="match status" value="1"/>
</dbReference>
<dbReference type="SUPFAM" id="SSF56300">
    <property type="entry name" value="Metallo-dependent phosphatases"/>
    <property type="match status" value="1"/>
</dbReference>
<reference evidence="6" key="1">
    <citation type="submission" date="2017-11" db="EMBL/GenBank/DDBJ databases">
        <authorList>
            <person name="Zhu W."/>
        </authorList>
    </citation>
    <scope>NUCLEOTIDE SEQUENCE [LARGE SCALE GENOMIC DNA]</scope>
    <source>
        <strain evidence="6">CAU 1183</strain>
    </source>
</reference>
<dbReference type="Pfam" id="PF00149">
    <property type="entry name" value="Metallophos"/>
    <property type="match status" value="1"/>
</dbReference>
<dbReference type="Gene3D" id="3.60.21.10">
    <property type="match status" value="1"/>
</dbReference>
<dbReference type="InterPro" id="IPR006179">
    <property type="entry name" value="5_nucleotidase/apyrase"/>
</dbReference>
<sequence length="527" mass="59080">MTNKTATIDILYTSDIHGHVLPVLYGTNEEAEVGLAKYATVVKETRAKNEDVIVLDNGDLIQGTPLMTYYLNHGSQKENPMIGIFNQLQLDAGVIGNHEFNFGKEILADAINQSNYPWISANTLDLESGEPLFGPPYIIKTLSNGIKVAIVAVTTHYIPNWESPNHIKDIQFADAFSTLQRWVTNIREFEKPDVLVAAYHGGLERDPETGEPTETLTGENQGYQMCEAIEGIDVLLTGHQHRTIVSSIHNVLVMQPGNTGQVYGKIAITLERNNNKWEITDKQGALRTLENIEADPWVINYISELEESTQKWLDQPVGYIEGDMTIANPLQARIHKHAFIQFIQDVQMDVSGVDISVTALLNNTSTGFDPVVTMRDIVANYMYPNTLVVLELTGKDIKAALEKTAAYFMLDDQGQIIVNPSYLDPKPQHYNYDMWEGIEYVINVTNPIGSRIESVTYHGVNLGVDKTYSVVLNNYRASGGGDYLMFRNKRVKKEIQKDTVELIHAYFEKNKTVQAHIVDNFIVKTGL</sequence>
<keyword evidence="6" id="KW-1185">Reference proteome</keyword>
<keyword evidence="1" id="KW-0732">Signal</keyword>
<dbReference type="Proteomes" id="UP000257143">
    <property type="component" value="Unassembled WGS sequence"/>
</dbReference>
<feature type="domain" description="5'-Nucleotidase C-terminal" evidence="4">
    <location>
        <begin position="330"/>
        <end position="486"/>
    </location>
</feature>
<feature type="domain" description="Calcineurin-like phosphoesterase" evidence="3">
    <location>
        <begin position="10"/>
        <end position="242"/>
    </location>
</feature>
<dbReference type="InterPro" id="IPR008334">
    <property type="entry name" value="5'-Nucleotdase_C"/>
</dbReference>
<evidence type="ECO:0000256" key="1">
    <source>
        <dbReference type="ARBA" id="ARBA00022729"/>
    </source>
</evidence>
<dbReference type="GO" id="GO:0016787">
    <property type="term" value="F:hydrolase activity"/>
    <property type="evidence" value="ECO:0007669"/>
    <property type="project" value="UniProtKB-KW"/>
</dbReference>
<evidence type="ECO:0000256" key="2">
    <source>
        <dbReference type="RuleBase" id="RU362119"/>
    </source>
</evidence>
<dbReference type="AlphaFoldDB" id="A0A3D8PM44"/>
<name>A0A3D8PM44_9BACI</name>
<dbReference type="PANTHER" id="PTHR11575:SF6">
    <property type="entry name" value="2',3'-CYCLIC-NUCLEOTIDE 2'-PHOSPHODIESTERASE_3'-NUCLEOTIDASE"/>
    <property type="match status" value="1"/>
</dbReference>
<dbReference type="PANTHER" id="PTHR11575">
    <property type="entry name" value="5'-NUCLEOTIDASE-RELATED"/>
    <property type="match status" value="1"/>
</dbReference>
<organism evidence="5 6">
    <name type="scientific">Oceanobacillus arenosus</name>
    <dbReference type="NCBI Taxonomy" id="1229153"/>
    <lineage>
        <taxon>Bacteria</taxon>
        <taxon>Bacillati</taxon>
        <taxon>Bacillota</taxon>
        <taxon>Bacilli</taxon>
        <taxon>Bacillales</taxon>
        <taxon>Bacillaceae</taxon>
        <taxon>Oceanobacillus</taxon>
    </lineage>
</organism>
<comment type="caution">
    <text evidence="5">The sequence shown here is derived from an EMBL/GenBank/DDBJ whole genome shotgun (WGS) entry which is preliminary data.</text>
</comment>
<dbReference type="PRINTS" id="PR01607">
    <property type="entry name" value="APYRASEFAMLY"/>
</dbReference>
<accession>A0A3D8PM44</accession>
<evidence type="ECO:0000259" key="4">
    <source>
        <dbReference type="Pfam" id="PF02872"/>
    </source>
</evidence>
<dbReference type="GO" id="GO:0009166">
    <property type="term" value="P:nucleotide catabolic process"/>
    <property type="evidence" value="ECO:0007669"/>
    <property type="project" value="InterPro"/>
</dbReference>
<dbReference type="GO" id="GO:0030288">
    <property type="term" value="C:outer membrane-bounded periplasmic space"/>
    <property type="evidence" value="ECO:0007669"/>
    <property type="project" value="TreeGrafter"/>
</dbReference>
<protein>
    <submittedName>
        <fullName evidence="5">Bifunctional metallophosphatase/5'-nucleotidase</fullName>
    </submittedName>
</protein>
<dbReference type="Gene3D" id="3.90.780.10">
    <property type="entry name" value="5'-Nucleotidase, C-terminal domain"/>
    <property type="match status" value="1"/>
</dbReference>
<keyword evidence="2" id="KW-0547">Nucleotide-binding</keyword>
<gene>
    <name evidence="5" type="ORF">CWR48_14660</name>
</gene>
<dbReference type="EMBL" id="PIOC01000021">
    <property type="protein sequence ID" value="RDW17160.1"/>
    <property type="molecule type" value="Genomic_DNA"/>
</dbReference>
<comment type="similarity">
    <text evidence="2">Belongs to the 5'-nucleotidase family.</text>
</comment>
<dbReference type="OrthoDB" id="9775118at2"/>
<dbReference type="SUPFAM" id="SSF55816">
    <property type="entry name" value="5'-nucleotidase (syn. UDP-sugar hydrolase), C-terminal domain"/>
    <property type="match status" value="1"/>
</dbReference>
<evidence type="ECO:0000259" key="3">
    <source>
        <dbReference type="Pfam" id="PF00149"/>
    </source>
</evidence>
<dbReference type="GO" id="GO:0000166">
    <property type="term" value="F:nucleotide binding"/>
    <property type="evidence" value="ECO:0007669"/>
    <property type="project" value="UniProtKB-KW"/>
</dbReference>
<dbReference type="InterPro" id="IPR036907">
    <property type="entry name" value="5'-Nucleotdase_C_sf"/>
</dbReference>
<proteinExistence type="inferred from homology"/>
<evidence type="ECO:0000313" key="5">
    <source>
        <dbReference type="EMBL" id="RDW17160.1"/>
    </source>
</evidence>
<keyword evidence="2" id="KW-0378">Hydrolase</keyword>
<evidence type="ECO:0000313" key="6">
    <source>
        <dbReference type="Proteomes" id="UP000257143"/>
    </source>
</evidence>
<dbReference type="RefSeq" id="WP_115774087.1">
    <property type="nucleotide sequence ID" value="NZ_PIOC01000021.1"/>
</dbReference>